<protein>
    <recommendedName>
        <fullName evidence="10">rRNA maturation RNase YbeY</fullName>
    </recommendedName>
</protein>
<gene>
    <name evidence="8" type="ORF">A3D08_03185</name>
</gene>
<dbReference type="Gene3D" id="3.40.390.30">
    <property type="entry name" value="Metalloproteases ('zincins'), catalytic domain"/>
    <property type="match status" value="1"/>
</dbReference>
<dbReference type="GO" id="GO:0004222">
    <property type="term" value="F:metalloendopeptidase activity"/>
    <property type="evidence" value="ECO:0007669"/>
    <property type="project" value="InterPro"/>
</dbReference>
<dbReference type="InterPro" id="IPR002036">
    <property type="entry name" value="YbeY"/>
</dbReference>
<dbReference type="AlphaFoldDB" id="A0A1F7HF67"/>
<dbReference type="GO" id="GO:0004519">
    <property type="term" value="F:endonuclease activity"/>
    <property type="evidence" value="ECO:0007669"/>
    <property type="project" value="UniProtKB-KW"/>
</dbReference>
<evidence type="ECO:0000313" key="9">
    <source>
        <dbReference type="Proteomes" id="UP000178098"/>
    </source>
</evidence>
<reference evidence="8 9" key="1">
    <citation type="journal article" date="2016" name="Nat. Commun.">
        <title>Thousands of microbial genomes shed light on interconnected biogeochemical processes in an aquifer system.</title>
        <authorList>
            <person name="Anantharaman K."/>
            <person name="Brown C.T."/>
            <person name="Hug L.A."/>
            <person name="Sharon I."/>
            <person name="Castelle C.J."/>
            <person name="Probst A.J."/>
            <person name="Thomas B.C."/>
            <person name="Singh A."/>
            <person name="Wilkins M.J."/>
            <person name="Karaoz U."/>
            <person name="Brodie E.L."/>
            <person name="Williams K.H."/>
            <person name="Hubbard S.S."/>
            <person name="Banfield J.F."/>
        </authorList>
    </citation>
    <scope>NUCLEOTIDE SEQUENCE [LARGE SCALE GENOMIC DNA]</scope>
</reference>
<evidence type="ECO:0000256" key="6">
    <source>
        <dbReference type="ARBA" id="ARBA00022801"/>
    </source>
</evidence>
<evidence type="ECO:0000256" key="4">
    <source>
        <dbReference type="ARBA" id="ARBA00022723"/>
    </source>
</evidence>
<evidence type="ECO:0008006" key="10">
    <source>
        <dbReference type="Google" id="ProtNLM"/>
    </source>
</evidence>
<keyword evidence="5" id="KW-0255">Endonuclease</keyword>
<comment type="cofactor">
    <cofactor evidence="1">
        <name>Zn(2+)</name>
        <dbReference type="ChEBI" id="CHEBI:29105"/>
    </cofactor>
</comment>
<evidence type="ECO:0000313" key="8">
    <source>
        <dbReference type="EMBL" id="OGK29685.1"/>
    </source>
</evidence>
<comment type="caution">
    <text evidence="8">The sequence shown here is derived from an EMBL/GenBank/DDBJ whole genome shotgun (WGS) entry which is preliminary data.</text>
</comment>
<proteinExistence type="inferred from homology"/>
<evidence type="ECO:0000256" key="7">
    <source>
        <dbReference type="ARBA" id="ARBA00022833"/>
    </source>
</evidence>
<keyword evidence="3" id="KW-0540">Nuclease</keyword>
<keyword evidence="7" id="KW-0862">Zinc</keyword>
<dbReference type="EMBL" id="MFZT01000041">
    <property type="protein sequence ID" value="OGK29685.1"/>
    <property type="molecule type" value="Genomic_DNA"/>
</dbReference>
<dbReference type="SUPFAM" id="SSF55486">
    <property type="entry name" value="Metalloproteases ('zincins'), catalytic domain"/>
    <property type="match status" value="1"/>
</dbReference>
<dbReference type="GO" id="GO:0046872">
    <property type="term" value="F:metal ion binding"/>
    <property type="evidence" value="ECO:0007669"/>
    <property type="project" value="UniProtKB-KW"/>
</dbReference>
<keyword evidence="6" id="KW-0378">Hydrolase</keyword>
<evidence type="ECO:0000256" key="2">
    <source>
        <dbReference type="ARBA" id="ARBA00010875"/>
    </source>
</evidence>
<evidence type="ECO:0000256" key="5">
    <source>
        <dbReference type="ARBA" id="ARBA00022759"/>
    </source>
</evidence>
<organism evidence="8 9">
    <name type="scientific">Candidatus Roizmanbacteria bacterium RIFCSPHIGHO2_02_FULL_43_11</name>
    <dbReference type="NCBI Taxonomy" id="1802043"/>
    <lineage>
        <taxon>Bacteria</taxon>
        <taxon>Candidatus Roizmaniibacteriota</taxon>
    </lineage>
</organism>
<sequence length="117" mass="13030">MVKIFRPSRYKVPVRKLVAFAQKILESYSGGDLLVNIIFVGKRRMIGIASAYKNEFVALPVLSFAFEGTQADNYEPPLLGEVYICYPQAVLLAAEKEKSVDAILEQLIEHGIRNLAG</sequence>
<keyword evidence="4" id="KW-0479">Metal-binding</keyword>
<evidence type="ECO:0000256" key="1">
    <source>
        <dbReference type="ARBA" id="ARBA00001947"/>
    </source>
</evidence>
<evidence type="ECO:0000256" key="3">
    <source>
        <dbReference type="ARBA" id="ARBA00022722"/>
    </source>
</evidence>
<accession>A0A1F7HF67</accession>
<dbReference type="Pfam" id="PF02130">
    <property type="entry name" value="YbeY"/>
    <property type="match status" value="1"/>
</dbReference>
<dbReference type="Proteomes" id="UP000178098">
    <property type="component" value="Unassembled WGS sequence"/>
</dbReference>
<dbReference type="GO" id="GO:0006364">
    <property type="term" value="P:rRNA processing"/>
    <property type="evidence" value="ECO:0007669"/>
    <property type="project" value="InterPro"/>
</dbReference>
<name>A0A1F7HF67_9BACT</name>
<comment type="similarity">
    <text evidence="2">Belongs to the endoribonuclease YbeY family.</text>
</comment>
<dbReference type="InterPro" id="IPR023091">
    <property type="entry name" value="MetalPrtase_cat_dom_sf_prd"/>
</dbReference>